<comment type="caution">
    <text evidence="2">The sequence shown here is derived from an EMBL/GenBank/DDBJ whole genome shotgun (WGS) entry which is preliminary data.</text>
</comment>
<dbReference type="Proteomes" id="UP000267654">
    <property type="component" value="Unassembled WGS sequence"/>
</dbReference>
<feature type="compositionally biased region" description="Basic residues" evidence="1">
    <location>
        <begin position="55"/>
        <end position="64"/>
    </location>
</feature>
<dbReference type="EMBL" id="QMQB01000124">
    <property type="protein sequence ID" value="RLE12893.1"/>
    <property type="molecule type" value="Genomic_DNA"/>
</dbReference>
<evidence type="ECO:0000256" key="1">
    <source>
        <dbReference type="SAM" id="MobiDB-lite"/>
    </source>
</evidence>
<protein>
    <submittedName>
        <fullName evidence="2">Uncharacterized protein</fullName>
    </submittedName>
</protein>
<reference evidence="2 3" key="1">
    <citation type="submission" date="2018-06" db="EMBL/GenBank/DDBJ databases">
        <title>Extensive metabolic versatility and redundancy in microbially diverse, dynamic hydrothermal sediments.</title>
        <authorList>
            <person name="Dombrowski N."/>
            <person name="Teske A."/>
            <person name="Baker B.J."/>
        </authorList>
    </citation>
    <scope>NUCLEOTIDE SEQUENCE [LARGE SCALE GENOMIC DNA]</scope>
    <source>
        <strain evidence="2">B19_G9</strain>
    </source>
</reference>
<evidence type="ECO:0000313" key="2">
    <source>
        <dbReference type="EMBL" id="RLE12893.1"/>
    </source>
</evidence>
<accession>A0A662DEZ5</accession>
<organism evidence="2 3">
    <name type="scientific">Aerophobetes bacterium</name>
    <dbReference type="NCBI Taxonomy" id="2030807"/>
    <lineage>
        <taxon>Bacteria</taxon>
        <taxon>Candidatus Aerophobota</taxon>
    </lineage>
</organism>
<feature type="region of interest" description="Disordered" evidence="1">
    <location>
        <begin position="36"/>
        <end position="64"/>
    </location>
</feature>
<name>A0A662DEZ5_UNCAE</name>
<evidence type="ECO:0000313" key="3">
    <source>
        <dbReference type="Proteomes" id="UP000267654"/>
    </source>
</evidence>
<dbReference type="AlphaFoldDB" id="A0A662DEZ5"/>
<feature type="non-terminal residue" evidence="2">
    <location>
        <position position="1"/>
    </location>
</feature>
<proteinExistence type="predicted"/>
<gene>
    <name evidence="2" type="ORF">DRI96_03820</name>
</gene>
<sequence length="64" mass="6949">LPAECVFHKAAAIQGGSPRSISIGYAQAFMYHKCPNRTNSTKPGTRIKVELSRNVGKHRGKGQP</sequence>